<dbReference type="KEGG" id="kma:B9H00_15245"/>
<accession>A0A240USX3</accession>
<reference evidence="3 4" key="1">
    <citation type="submission" date="2017-05" db="EMBL/GenBank/DDBJ databases">
        <authorList>
            <person name="Song R."/>
            <person name="Chenine A.L."/>
            <person name="Ruprecht R.M."/>
        </authorList>
    </citation>
    <scope>NUCLEOTIDE SEQUENCE [LARGE SCALE GENOMIC DNA]</scope>
    <source>
        <strain evidence="3">SW32</strain>
    </source>
</reference>
<dbReference type="OrthoDB" id="9762238at2"/>
<dbReference type="InterPro" id="IPR011836">
    <property type="entry name" value="YhdP"/>
</dbReference>
<protein>
    <recommendedName>
        <fullName evidence="2">YhdP central domain-containing protein</fullName>
    </recommendedName>
</protein>
<proteinExistence type="predicted"/>
<dbReference type="PANTHER" id="PTHR38690:SF1">
    <property type="entry name" value="PROTEASE"/>
    <property type="match status" value="1"/>
</dbReference>
<dbReference type="EMBL" id="CP021358">
    <property type="protein sequence ID" value="ART64236.1"/>
    <property type="molecule type" value="Genomic_DNA"/>
</dbReference>
<evidence type="ECO:0000313" key="3">
    <source>
        <dbReference type="EMBL" id="ART64236.1"/>
    </source>
</evidence>
<feature type="domain" description="YhdP central" evidence="2">
    <location>
        <begin position="1"/>
        <end position="1287"/>
    </location>
</feature>
<evidence type="ECO:0000259" key="2">
    <source>
        <dbReference type="Pfam" id="PF13116"/>
    </source>
</evidence>
<dbReference type="InterPro" id="IPR025263">
    <property type="entry name" value="YhdP_central"/>
</dbReference>
<gene>
    <name evidence="3" type="ORF">B9H00_15245</name>
</gene>
<dbReference type="Proteomes" id="UP000194457">
    <property type="component" value="Chromosome"/>
</dbReference>
<evidence type="ECO:0000313" key="4">
    <source>
        <dbReference type="Proteomes" id="UP000194457"/>
    </source>
</evidence>
<evidence type="ECO:0000256" key="1">
    <source>
        <dbReference type="SAM" id="MobiDB-lite"/>
    </source>
</evidence>
<sequence>MSSLRILTRWLLTLLAIILLLLAVITTSLRLGVLNQPNVQQQVLELLDLPAQYHVRWQDLRIELEGRDLVVALNNLALDGDKGTRSLVSLGSLETHLDVFDLLKGQPLKLSSLRAREATLDLYETAPGQWGWGPSRKDNNDKPLEFTPERLTAWVESLMQQSADFENGRINFHPRSTEEASDDQAPDEASLGHALLLLDRVTIGKAGNGTRTMAASARWEGADEAGFRLAGRFDDVSSLDGQLQVNVDAEQARRLATLWDGLWPNYDFENARGQASLWASWQKGAMTSARLSLNVPELSGTHHDSAFTLNDLALEAGIKQTPDGRWHGGIEKLGLAREGQALSLLPKAVELDASSDFADFSVTTTPLALDDLSAISDLLPLPDGESRRMLAGMALKGRVEGVSIRRTRGGPIETRAALQNASGQPVQQIPGFGPVDGWLTAEGLDAQIQFGARETVLNLPRVFLTPWTLENVSGRLFFSVGDDGEIRFGGRDIELEHRGANAQGDFALTAPPGKPERFNMDVAFENVSTTRPREWLPVRAIEDPEVRVWLDKRIHRADIPKGNVALRLVFNDDRPKAPDEDKVKLSVEARNVSMTWQEGWPPVTALDGRFTMSGDNFDADITHANLMGMVSRGAKAALHDQQFTLSALVTGDAGNLLSLLQKAPLEDQSLSETLDTWRTSGSLIGSVNVSLPTTDPEAVTIDGDALLSGSTLYSKESDLTVTDIEGHAHYGYRHQQSSITGTLDARVFEGPVRARLRLMDGGIDISGHGYAEGVAGWLGLENIIPIVHGPIDYTAQITLGDGGAQIHVQTPLKGLSLQLPQPFQKSPDTPLPLTLDVDVGSGAGELEVGDLVRARWRHNSHQGQVWLEQMPPDGIAWPDQEHWQVNWHADRLDLVAWQLAISQLSDTADDNSRRRRPDAPSQKISPIERISVDTDCVLFGVTCLGSARGVGVVQGNDWHASVDSSFLSGTADWRDNPALPVAVHIDWLDLTPLMTEAKRTSETAEGSGKGADKTLTAYPQGLASLGDGEFDIDQVRLDGRTLGSLSGRWHSDDQRIDISPLRIRMSDLDADGELVWEQAGTLPSLSRLRLDASAGDLGKTMASLGVDNVLQTDQASIHTKLAWPGAPWQFDVTSVDGSIGAELGSGRLTFVQSRWANLVSLLNLDNLIRRLQFNFSDVTRSGIAFKSVKAHATLHDGVIRTVDPVLFDGSATHFSVAGQVDIPARTLDAHLWVTVPVTQNLPLAAVLVGAPQVGGVLYLLHKLFEPWLDRVSQVHYHVAGPWETPQVKLEHTR</sequence>
<dbReference type="RefSeq" id="WP_086901369.1">
    <property type="nucleotide sequence ID" value="NZ_CP021358.1"/>
</dbReference>
<keyword evidence="4" id="KW-1185">Reference proteome</keyword>
<dbReference type="Pfam" id="PF13116">
    <property type="entry name" value="YhdP"/>
    <property type="match status" value="1"/>
</dbReference>
<dbReference type="PANTHER" id="PTHR38690">
    <property type="entry name" value="PROTEASE-RELATED"/>
    <property type="match status" value="1"/>
</dbReference>
<feature type="region of interest" description="Disordered" evidence="1">
    <location>
        <begin position="907"/>
        <end position="926"/>
    </location>
</feature>
<name>A0A240USX3_9GAMM</name>
<organism evidence="3 4">
    <name type="scientific">Kushneria marisflavi</name>
    <dbReference type="NCBI Taxonomy" id="157779"/>
    <lineage>
        <taxon>Bacteria</taxon>
        <taxon>Pseudomonadati</taxon>
        <taxon>Pseudomonadota</taxon>
        <taxon>Gammaproteobacteria</taxon>
        <taxon>Oceanospirillales</taxon>
        <taxon>Halomonadaceae</taxon>
        <taxon>Kushneria</taxon>
    </lineage>
</organism>